<evidence type="ECO:0000256" key="2">
    <source>
        <dbReference type="SAM" id="SignalP"/>
    </source>
</evidence>
<sequence length="101" mass="10180">MFSRKKIMAVAGLVGGLAVTCTGMAQAHAGSDPGTCTRDQSGAIICTQQIKGEVPADGVIPHQETCMPVQPTTLPAATGGGTTQFGPRVTCSPSTTVLPPL</sequence>
<keyword evidence="2" id="KW-0732">Signal</keyword>
<protein>
    <recommendedName>
        <fullName evidence="5">Secreted protein</fullName>
    </recommendedName>
</protein>
<feature type="compositionally biased region" description="Polar residues" evidence="1">
    <location>
        <begin position="91"/>
        <end position="101"/>
    </location>
</feature>
<accession>A0A3G2JLS8</accession>
<dbReference type="RefSeq" id="WP_121788711.1">
    <property type="nucleotide sequence ID" value="NZ_CP033073.1"/>
</dbReference>
<keyword evidence="4" id="KW-1185">Reference proteome</keyword>
<name>A0A3G2JLS8_9ACTN</name>
<evidence type="ECO:0000313" key="3">
    <source>
        <dbReference type="EMBL" id="AYN41272.1"/>
    </source>
</evidence>
<feature type="chain" id="PRO_5017929427" description="Secreted protein" evidence="2">
    <location>
        <begin position="28"/>
        <end position="101"/>
    </location>
</feature>
<dbReference type="AlphaFoldDB" id="A0A3G2JLS8"/>
<feature type="signal peptide" evidence="2">
    <location>
        <begin position="1"/>
        <end position="27"/>
    </location>
</feature>
<evidence type="ECO:0008006" key="5">
    <source>
        <dbReference type="Google" id="ProtNLM"/>
    </source>
</evidence>
<organism evidence="3 4">
    <name type="scientific">Streptomyces dangxiongensis</name>
    <dbReference type="NCBI Taxonomy" id="1442032"/>
    <lineage>
        <taxon>Bacteria</taxon>
        <taxon>Bacillati</taxon>
        <taxon>Actinomycetota</taxon>
        <taxon>Actinomycetes</taxon>
        <taxon>Kitasatosporales</taxon>
        <taxon>Streptomycetaceae</taxon>
        <taxon>Streptomyces</taxon>
    </lineage>
</organism>
<gene>
    <name evidence="3" type="ORF">D9753_22985</name>
</gene>
<dbReference type="OrthoDB" id="4241902at2"/>
<dbReference type="EMBL" id="CP033073">
    <property type="protein sequence ID" value="AYN41272.1"/>
    <property type="molecule type" value="Genomic_DNA"/>
</dbReference>
<proteinExistence type="predicted"/>
<feature type="region of interest" description="Disordered" evidence="1">
    <location>
        <begin position="70"/>
        <end position="101"/>
    </location>
</feature>
<dbReference type="Proteomes" id="UP000268329">
    <property type="component" value="Chromosome"/>
</dbReference>
<evidence type="ECO:0000313" key="4">
    <source>
        <dbReference type="Proteomes" id="UP000268329"/>
    </source>
</evidence>
<reference evidence="3 4" key="1">
    <citation type="submission" date="2018-10" db="EMBL/GenBank/DDBJ databases">
        <title>The genome of Streptomyces dangxiongensis Z022.</title>
        <authorList>
            <person name="Zhang B."/>
        </authorList>
    </citation>
    <scope>NUCLEOTIDE SEQUENCE [LARGE SCALE GENOMIC DNA]</scope>
    <source>
        <strain evidence="3 4">Z022</strain>
    </source>
</reference>
<evidence type="ECO:0000256" key="1">
    <source>
        <dbReference type="SAM" id="MobiDB-lite"/>
    </source>
</evidence>
<dbReference type="KEGG" id="sdd:D9753_22985"/>